<keyword evidence="2" id="KW-0813">Transport</keyword>
<sequence>MADTKKQLRWYNVALIAFVSVWGLGNVFNNYAQQGLSVVTSWILIMAIYFVPYALIVGQLGSTFKDQAGGVSSWIKETGTVRLAYYAAWTYWVVHIPYLAQKPQAILIALSWLFKGNG</sequence>
<dbReference type="EMBL" id="ANKC01001077">
    <property type="protein sequence ID" value="EPC71577.1"/>
    <property type="molecule type" value="Genomic_DNA"/>
</dbReference>
<keyword evidence="3 6" id="KW-0812">Transmembrane</keyword>
<evidence type="ECO:0000256" key="1">
    <source>
        <dbReference type="ARBA" id="ARBA00004141"/>
    </source>
</evidence>
<keyword evidence="5 6" id="KW-0472">Membrane</keyword>
<accession>S2R043</accession>
<evidence type="ECO:0000256" key="6">
    <source>
        <dbReference type="SAM" id="Phobius"/>
    </source>
</evidence>
<evidence type="ECO:0000313" key="8">
    <source>
        <dbReference type="Proteomes" id="UP000014243"/>
    </source>
</evidence>
<evidence type="ECO:0000256" key="4">
    <source>
        <dbReference type="ARBA" id="ARBA00022989"/>
    </source>
</evidence>
<evidence type="ECO:0000256" key="5">
    <source>
        <dbReference type="ARBA" id="ARBA00023136"/>
    </source>
</evidence>
<feature type="transmembrane region" description="Helical" evidence="6">
    <location>
        <begin position="12"/>
        <end position="32"/>
    </location>
</feature>
<dbReference type="Gene3D" id="1.20.1740.10">
    <property type="entry name" value="Amino acid/polyamine transporter I"/>
    <property type="match status" value="1"/>
</dbReference>
<dbReference type="GO" id="GO:0016020">
    <property type="term" value="C:membrane"/>
    <property type="evidence" value="ECO:0007669"/>
    <property type="project" value="UniProtKB-SubCell"/>
</dbReference>
<dbReference type="PANTHER" id="PTHR42770">
    <property type="entry name" value="AMINO ACID TRANSPORTER-RELATED"/>
    <property type="match status" value="1"/>
</dbReference>
<comment type="subcellular location">
    <subcellularLocation>
        <location evidence="1">Membrane</location>
        <topology evidence="1">Multi-pass membrane protein</topology>
    </subcellularLocation>
</comment>
<proteinExistence type="predicted"/>
<dbReference type="AlphaFoldDB" id="S2R043"/>
<reference evidence="7 8" key="1">
    <citation type="journal article" date="2013" name="PLoS ONE">
        <title>Lactobacillus paracasei comparative genomics: towards species pan-genome definition and exploitation of diversity.</title>
        <authorList>
            <person name="Smokvina T."/>
            <person name="Wels M."/>
            <person name="Polka J."/>
            <person name="Chervaux C."/>
            <person name="Brisse S."/>
            <person name="Boekhorst J."/>
            <person name="van Hylckama Vlieg J.E."/>
            <person name="Siezen R.J."/>
        </authorList>
    </citation>
    <scope>NUCLEOTIDE SEQUENCE [LARGE SCALE GENOMIC DNA]</scope>
    <source>
        <strain evidence="7 8">Lpp126</strain>
    </source>
</reference>
<keyword evidence="4 6" id="KW-1133">Transmembrane helix</keyword>
<feature type="non-terminal residue" evidence="7">
    <location>
        <position position="118"/>
    </location>
</feature>
<comment type="caution">
    <text evidence="7">The sequence shown here is derived from an EMBL/GenBank/DDBJ whole genome shotgun (WGS) entry which is preliminary data.</text>
</comment>
<evidence type="ECO:0000256" key="3">
    <source>
        <dbReference type="ARBA" id="ARBA00022692"/>
    </source>
</evidence>
<evidence type="ECO:0000256" key="2">
    <source>
        <dbReference type="ARBA" id="ARBA00022448"/>
    </source>
</evidence>
<name>S2R043_LACPA</name>
<gene>
    <name evidence="7" type="ORF">Lpp126_15170</name>
</gene>
<protein>
    <submittedName>
        <fullName evidence="7">Inner membrane transporter ycaM</fullName>
    </submittedName>
</protein>
<dbReference type="PANTHER" id="PTHR42770:SF15">
    <property type="entry name" value="GLUTAMATE_GAMMA-AMINOBUTYRATE ANTIPORTER-RELATED"/>
    <property type="match status" value="1"/>
</dbReference>
<dbReference type="Proteomes" id="UP000014243">
    <property type="component" value="Unassembled WGS sequence"/>
</dbReference>
<evidence type="ECO:0000313" key="7">
    <source>
        <dbReference type="EMBL" id="EPC71577.1"/>
    </source>
</evidence>
<dbReference type="InterPro" id="IPR050367">
    <property type="entry name" value="APC_superfamily"/>
</dbReference>
<organism evidence="7 8">
    <name type="scientific">Lacticaseibacillus paracasei subsp. paracasei Lpp126</name>
    <dbReference type="NCBI Taxonomy" id="1256206"/>
    <lineage>
        <taxon>Bacteria</taxon>
        <taxon>Bacillati</taxon>
        <taxon>Bacillota</taxon>
        <taxon>Bacilli</taxon>
        <taxon>Lactobacillales</taxon>
        <taxon>Lactobacillaceae</taxon>
        <taxon>Lacticaseibacillus</taxon>
    </lineage>
</organism>
<feature type="transmembrane region" description="Helical" evidence="6">
    <location>
        <begin position="38"/>
        <end position="57"/>
    </location>
</feature>